<organism evidence="2 3">
    <name type="scientific">Sitophilus oryzae</name>
    <name type="common">Rice weevil</name>
    <name type="synonym">Curculio oryzae</name>
    <dbReference type="NCBI Taxonomy" id="7048"/>
    <lineage>
        <taxon>Eukaryota</taxon>
        <taxon>Metazoa</taxon>
        <taxon>Ecdysozoa</taxon>
        <taxon>Arthropoda</taxon>
        <taxon>Hexapoda</taxon>
        <taxon>Insecta</taxon>
        <taxon>Pterygota</taxon>
        <taxon>Neoptera</taxon>
        <taxon>Endopterygota</taxon>
        <taxon>Coleoptera</taxon>
        <taxon>Polyphaga</taxon>
        <taxon>Cucujiformia</taxon>
        <taxon>Curculionidae</taxon>
        <taxon>Dryophthorinae</taxon>
        <taxon>Sitophilus</taxon>
    </lineage>
</organism>
<reference evidence="3" key="1">
    <citation type="submission" date="2025-08" db="UniProtKB">
        <authorList>
            <consortium name="RefSeq"/>
        </authorList>
    </citation>
    <scope>IDENTIFICATION</scope>
    <source>
        <tissue evidence="3">Gonads</tissue>
    </source>
</reference>
<dbReference type="InParanoid" id="A0A6J2XES0"/>
<evidence type="ECO:0000256" key="1">
    <source>
        <dbReference type="SAM" id="SignalP"/>
    </source>
</evidence>
<keyword evidence="2" id="KW-1185">Reference proteome</keyword>
<dbReference type="InterPro" id="IPR031734">
    <property type="entry name" value="MBF2"/>
</dbReference>
<feature type="signal peptide" evidence="1">
    <location>
        <begin position="1"/>
        <end position="19"/>
    </location>
</feature>
<gene>
    <name evidence="3" type="primary">LOC115877441</name>
</gene>
<evidence type="ECO:0000313" key="3">
    <source>
        <dbReference type="RefSeq" id="XP_030749455.1"/>
    </source>
</evidence>
<feature type="chain" id="PRO_5026742221" evidence="1">
    <location>
        <begin position="20"/>
        <end position="127"/>
    </location>
</feature>
<evidence type="ECO:0000313" key="2">
    <source>
        <dbReference type="Proteomes" id="UP000504635"/>
    </source>
</evidence>
<dbReference type="Proteomes" id="UP000504635">
    <property type="component" value="Unplaced"/>
</dbReference>
<protein>
    <submittedName>
        <fullName evidence="3">Uncharacterized protein LOC115877441</fullName>
    </submittedName>
</protein>
<accession>A0A6J2XES0</accession>
<dbReference type="OrthoDB" id="7146255at2759"/>
<dbReference type="GeneID" id="115877441"/>
<dbReference type="AlphaFoldDB" id="A0A6J2XES0"/>
<name>A0A6J2XES0_SITOR</name>
<dbReference type="RefSeq" id="XP_030749455.1">
    <property type="nucleotide sequence ID" value="XM_030893595.1"/>
</dbReference>
<proteinExistence type="predicted"/>
<keyword evidence="1" id="KW-0732">Signal</keyword>
<dbReference type="KEGG" id="soy:115877441"/>
<sequence>MTVKFFSLTIIVFATIVCASSSSLTEEKVENVYGPSITDGNCTSTPANELVYTDHIEKRFIPFYERSETSIYYGDKIIYCIKVKNLRTSNVGHAKIIGGGVEHPFARIYTESARSHGMDFKIYIYAK</sequence>
<dbReference type="Pfam" id="PF15868">
    <property type="entry name" value="MBF2"/>
    <property type="match status" value="1"/>
</dbReference>